<feature type="compositionally biased region" description="Low complexity" evidence="1">
    <location>
        <begin position="17"/>
        <end position="40"/>
    </location>
</feature>
<protein>
    <submittedName>
        <fullName evidence="2">Uncharacterized protein</fullName>
    </submittedName>
</protein>
<reference evidence="2" key="1">
    <citation type="submission" date="2013-08" db="EMBL/GenBank/DDBJ databases">
        <authorList>
            <person name="Mendez C."/>
            <person name="Richter M."/>
            <person name="Ferrer M."/>
            <person name="Sanchez J."/>
        </authorList>
    </citation>
    <scope>NUCLEOTIDE SEQUENCE</scope>
</reference>
<name>T1A2J4_9ZZZZ</name>
<organism evidence="2">
    <name type="scientific">mine drainage metagenome</name>
    <dbReference type="NCBI Taxonomy" id="410659"/>
    <lineage>
        <taxon>unclassified sequences</taxon>
        <taxon>metagenomes</taxon>
        <taxon>ecological metagenomes</taxon>
    </lineage>
</organism>
<feature type="region of interest" description="Disordered" evidence="1">
    <location>
        <begin position="16"/>
        <end position="40"/>
    </location>
</feature>
<comment type="caution">
    <text evidence="2">The sequence shown here is derived from an EMBL/GenBank/DDBJ whole genome shotgun (WGS) entry which is preliminary data.</text>
</comment>
<reference evidence="2" key="2">
    <citation type="journal article" date="2014" name="ISME J.">
        <title>Microbial stratification in low pH oxic and suboxic macroscopic growths along an acid mine drainage.</title>
        <authorList>
            <person name="Mendez-Garcia C."/>
            <person name="Mesa V."/>
            <person name="Sprenger R.R."/>
            <person name="Richter M."/>
            <person name="Diez M.S."/>
            <person name="Solano J."/>
            <person name="Bargiela R."/>
            <person name="Golyshina O.V."/>
            <person name="Manteca A."/>
            <person name="Ramos J.L."/>
            <person name="Gallego J.R."/>
            <person name="Llorente I."/>
            <person name="Martins Dos Santos V.A."/>
            <person name="Jensen O.N."/>
            <person name="Pelaez A.I."/>
            <person name="Sanchez J."/>
            <person name="Ferrer M."/>
        </authorList>
    </citation>
    <scope>NUCLEOTIDE SEQUENCE</scope>
</reference>
<dbReference type="AlphaFoldDB" id="T1A2J4"/>
<gene>
    <name evidence="2" type="ORF">B1A_12056</name>
</gene>
<accession>T1A2J4</accession>
<evidence type="ECO:0000256" key="1">
    <source>
        <dbReference type="SAM" id="MobiDB-lite"/>
    </source>
</evidence>
<sequence>MEYSYYNSAVYTGNAIGTGTTTGTDVSGLSEGTSSGELGDSGSYSGWSFASNWNGSTFSTPGTWIIGTVYPNGGTTGVSAPILVLDLPT</sequence>
<dbReference type="EMBL" id="AUZX01008705">
    <property type="protein sequence ID" value="EQD54776.1"/>
    <property type="molecule type" value="Genomic_DNA"/>
</dbReference>
<proteinExistence type="predicted"/>
<evidence type="ECO:0000313" key="2">
    <source>
        <dbReference type="EMBL" id="EQD54776.1"/>
    </source>
</evidence>
<feature type="non-terminal residue" evidence="2">
    <location>
        <position position="89"/>
    </location>
</feature>